<keyword evidence="3" id="KW-1185">Reference proteome</keyword>
<keyword evidence="1" id="KW-0479">Metal-binding</keyword>
<dbReference type="Pfam" id="PF13714">
    <property type="entry name" value="PEP_mutase"/>
    <property type="match status" value="1"/>
</dbReference>
<keyword evidence="2" id="KW-0456">Lyase</keyword>
<dbReference type="SUPFAM" id="SSF51621">
    <property type="entry name" value="Phosphoenolpyruvate/pyruvate domain"/>
    <property type="match status" value="1"/>
</dbReference>
<dbReference type="GO" id="GO:0016829">
    <property type="term" value="F:lyase activity"/>
    <property type="evidence" value="ECO:0007669"/>
    <property type="project" value="UniProtKB-KW"/>
</dbReference>
<dbReference type="CDD" id="cd00377">
    <property type="entry name" value="ICL_PEPM"/>
    <property type="match status" value="1"/>
</dbReference>
<dbReference type="OrthoDB" id="9785398at2"/>
<dbReference type="RefSeq" id="WP_027589809.1">
    <property type="nucleotide sequence ID" value="NZ_FMUP01000001.1"/>
</dbReference>
<sequence>MAMTQAQRAELFRDLHFGTHLLVLPNPWDAGSARLLAGLGFEALATTSAGLAFSLGHRDGVGEVSREQALANAAAIVQASGLPVTADLESGYGPTPEDCRRSIEEAARVGLVGASIEDASGDPLAPILPLEQSVERVRAAAEAARGLGFPFMLCARTENFMHGRADLDDTLRRLKAYAEAGADVLYAPGVTQRDQILALVRAVAPKPVNVLVGIPGIQMSLEGLFELGVRRVSLGSSLARVAYGAFYQAASELARRGSVQAVRQAMSFERLNDLFRS</sequence>
<name>A0A0B3BXA8_9PSED</name>
<dbReference type="EMBL" id="JTAK01000002">
    <property type="protein sequence ID" value="KHO65666.1"/>
    <property type="molecule type" value="Genomic_DNA"/>
</dbReference>
<dbReference type="AlphaFoldDB" id="A0A0B3BXA8"/>
<evidence type="ECO:0000256" key="1">
    <source>
        <dbReference type="ARBA" id="ARBA00022723"/>
    </source>
</evidence>
<dbReference type="InterPro" id="IPR039556">
    <property type="entry name" value="ICL/PEPM"/>
</dbReference>
<dbReference type="Proteomes" id="UP000030980">
    <property type="component" value="Unassembled WGS sequence"/>
</dbReference>
<dbReference type="GO" id="GO:0046872">
    <property type="term" value="F:metal ion binding"/>
    <property type="evidence" value="ECO:0007669"/>
    <property type="project" value="UniProtKB-KW"/>
</dbReference>
<gene>
    <name evidence="2" type="ORF">PT85_06340</name>
</gene>
<evidence type="ECO:0000313" key="2">
    <source>
        <dbReference type="EMBL" id="KHO65666.1"/>
    </source>
</evidence>
<dbReference type="STRING" id="706570.PT85_06340"/>
<proteinExistence type="predicted"/>
<dbReference type="InterPro" id="IPR015813">
    <property type="entry name" value="Pyrv/PenolPyrv_kinase-like_dom"/>
</dbReference>
<accession>A0A0B3BXA8</accession>
<comment type="caution">
    <text evidence="2">The sequence shown here is derived from an EMBL/GenBank/DDBJ whole genome shotgun (WGS) entry which is preliminary data.</text>
</comment>
<dbReference type="PANTHER" id="PTHR42905">
    <property type="entry name" value="PHOSPHOENOLPYRUVATE CARBOXYLASE"/>
    <property type="match status" value="1"/>
</dbReference>
<protein>
    <submittedName>
        <fullName evidence="2">2-methylisocitrate lyase</fullName>
    </submittedName>
</protein>
<dbReference type="PANTHER" id="PTHR42905:SF16">
    <property type="entry name" value="CARBOXYPHOSPHONOENOLPYRUVATE PHOSPHONOMUTASE-LIKE PROTEIN (AFU_ORTHOLOGUE AFUA_5G07230)"/>
    <property type="match status" value="1"/>
</dbReference>
<dbReference type="Gene3D" id="6.10.250.2750">
    <property type="match status" value="1"/>
</dbReference>
<reference evidence="2 3" key="1">
    <citation type="submission" date="2014-11" db="EMBL/GenBank/DDBJ databases">
        <title>Genome sequence of Pseudomonas tuomuerensis JCM 14085.</title>
        <authorList>
            <person name="Shin S.-K."/>
            <person name="Yi H."/>
        </authorList>
    </citation>
    <scope>NUCLEOTIDE SEQUENCE [LARGE SCALE GENOMIC DNA]</scope>
    <source>
        <strain evidence="2 3">JCM 14085</strain>
    </source>
</reference>
<dbReference type="Gene3D" id="3.20.20.60">
    <property type="entry name" value="Phosphoenolpyruvate-binding domains"/>
    <property type="match status" value="1"/>
</dbReference>
<organism evidence="2 3">
    <name type="scientific">Pseudomonas flexibilis</name>
    <dbReference type="NCBI Taxonomy" id="706570"/>
    <lineage>
        <taxon>Bacteria</taxon>
        <taxon>Pseudomonadati</taxon>
        <taxon>Pseudomonadota</taxon>
        <taxon>Gammaproteobacteria</taxon>
        <taxon>Pseudomonadales</taxon>
        <taxon>Pseudomonadaceae</taxon>
        <taxon>Pseudomonas</taxon>
    </lineage>
</organism>
<dbReference type="InterPro" id="IPR040442">
    <property type="entry name" value="Pyrv_kinase-like_dom_sf"/>
</dbReference>
<evidence type="ECO:0000313" key="3">
    <source>
        <dbReference type="Proteomes" id="UP000030980"/>
    </source>
</evidence>